<gene>
    <name evidence="2" type="ORF">SORBI_3001G269650</name>
</gene>
<protein>
    <submittedName>
        <fullName evidence="2">Uncharacterized protein</fullName>
    </submittedName>
</protein>
<evidence type="ECO:0000313" key="2">
    <source>
        <dbReference type="EMBL" id="OQU91983.1"/>
    </source>
</evidence>
<reference evidence="2 3" key="1">
    <citation type="journal article" date="2009" name="Nature">
        <title>The Sorghum bicolor genome and the diversification of grasses.</title>
        <authorList>
            <person name="Paterson A.H."/>
            <person name="Bowers J.E."/>
            <person name="Bruggmann R."/>
            <person name="Dubchak I."/>
            <person name="Grimwood J."/>
            <person name="Gundlach H."/>
            <person name="Haberer G."/>
            <person name="Hellsten U."/>
            <person name="Mitros T."/>
            <person name="Poliakov A."/>
            <person name="Schmutz J."/>
            <person name="Spannagl M."/>
            <person name="Tang H."/>
            <person name="Wang X."/>
            <person name="Wicker T."/>
            <person name="Bharti A.K."/>
            <person name="Chapman J."/>
            <person name="Feltus F.A."/>
            <person name="Gowik U."/>
            <person name="Grigoriev I.V."/>
            <person name="Lyons E."/>
            <person name="Maher C.A."/>
            <person name="Martis M."/>
            <person name="Narechania A."/>
            <person name="Otillar R.P."/>
            <person name="Penning B.W."/>
            <person name="Salamov A.A."/>
            <person name="Wang Y."/>
            <person name="Zhang L."/>
            <person name="Carpita N.C."/>
            <person name="Freeling M."/>
            <person name="Gingle A.R."/>
            <person name="Hash C.T."/>
            <person name="Keller B."/>
            <person name="Klein P."/>
            <person name="Kresovich S."/>
            <person name="McCann M.C."/>
            <person name="Ming R."/>
            <person name="Peterson D.G."/>
            <person name="Mehboob-ur-Rahman"/>
            <person name="Ware D."/>
            <person name="Westhoff P."/>
            <person name="Mayer K.F."/>
            <person name="Messing J."/>
            <person name="Rokhsar D.S."/>
        </authorList>
    </citation>
    <scope>NUCLEOTIDE SEQUENCE [LARGE SCALE GENOMIC DNA]</scope>
    <source>
        <strain evidence="3">cv. BTx623</strain>
    </source>
</reference>
<dbReference type="AlphaFoldDB" id="A0A1Z5S7S6"/>
<sequence>RRVRSLTSGKEYDFCVYDSNIATGYDVGTLLLLAVGQVVLMVASRCFCCGRGLKPGGSRACALILFLFTCCSTCNWTPWKGI</sequence>
<feature type="transmembrane region" description="Helical" evidence="1">
    <location>
        <begin position="27"/>
        <end position="48"/>
    </location>
</feature>
<keyword evidence="3" id="KW-1185">Reference proteome</keyword>
<keyword evidence="1" id="KW-0472">Membrane</keyword>
<dbReference type="Gramene" id="OQU91983">
    <property type="protein sequence ID" value="OQU91983"/>
    <property type="gene ID" value="SORBI_3001G269650"/>
</dbReference>
<evidence type="ECO:0000313" key="3">
    <source>
        <dbReference type="Proteomes" id="UP000000768"/>
    </source>
</evidence>
<evidence type="ECO:0000256" key="1">
    <source>
        <dbReference type="SAM" id="Phobius"/>
    </source>
</evidence>
<keyword evidence="1" id="KW-1133">Transmembrane helix</keyword>
<name>A0A1Z5S7S6_SORBI</name>
<accession>A0A1Z5S7S6</accession>
<dbReference type="Proteomes" id="UP000000768">
    <property type="component" value="Chromosome 1"/>
</dbReference>
<dbReference type="EMBL" id="CM000760">
    <property type="protein sequence ID" value="OQU91983.1"/>
    <property type="molecule type" value="Genomic_DNA"/>
</dbReference>
<proteinExistence type="predicted"/>
<dbReference type="Pfam" id="PF06749">
    <property type="entry name" value="DUF1218"/>
    <property type="match status" value="1"/>
</dbReference>
<dbReference type="InParanoid" id="A0A1Z5S7S6"/>
<dbReference type="STRING" id="4558.A0A1Z5S7S6"/>
<dbReference type="OMA" id="YYGRGLE"/>
<keyword evidence="1" id="KW-0812">Transmembrane</keyword>
<reference evidence="3" key="2">
    <citation type="journal article" date="2018" name="Plant J.">
        <title>The Sorghum bicolor reference genome: improved assembly, gene annotations, a transcriptome atlas, and signatures of genome organization.</title>
        <authorList>
            <person name="McCormick R.F."/>
            <person name="Truong S.K."/>
            <person name="Sreedasyam A."/>
            <person name="Jenkins J."/>
            <person name="Shu S."/>
            <person name="Sims D."/>
            <person name="Kennedy M."/>
            <person name="Amirebrahimi M."/>
            <person name="Weers B.D."/>
            <person name="McKinley B."/>
            <person name="Mattison A."/>
            <person name="Morishige D.T."/>
            <person name="Grimwood J."/>
            <person name="Schmutz J."/>
            <person name="Mullet J.E."/>
        </authorList>
    </citation>
    <scope>NUCLEOTIDE SEQUENCE [LARGE SCALE GENOMIC DNA]</scope>
    <source>
        <strain evidence="3">cv. BTx623</strain>
    </source>
</reference>
<organism evidence="2 3">
    <name type="scientific">Sorghum bicolor</name>
    <name type="common">Sorghum</name>
    <name type="synonym">Sorghum vulgare</name>
    <dbReference type="NCBI Taxonomy" id="4558"/>
    <lineage>
        <taxon>Eukaryota</taxon>
        <taxon>Viridiplantae</taxon>
        <taxon>Streptophyta</taxon>
        <taxon>Embryophyta</taxon>
        <taxon>Tracheophyta</taxon>
        <taxon>Spermatophyta</taxon>
        <taxon>Magnoliopsida</taxon>
        <taxon>Liliopsida</taxon>
        <taxon>Poales</taxon>
        <taxon>Poaceae</taxon>
        <taxon>PACMAD clade</taxon>
        <taxon>Panicoideae</taxon>
        <taxon>Andropogonodae</taxon>
        <taxon>Andropogoneae</taxon>
        <taxon>Sorghinae</taxon>
        <taxon>Sorghum</taxon>
    </lineage>
</organism>
<dbReference type="InterPro" id="IPR009606">
    <property type="entry name" value="DEAL/Modifying_wall_lignin1/2"/>
</dbReference>
<feature type="non-terminal residue" evidence="2">
    <location>
        <position position="82"/>
    </location>
</feature>